<accession>A0AAE0GYG5</accession>
<dbReference type="EMBL" id="LGRX02001209">
    <property type="protein sequence ID" value="KAK3286672.1"/>
    <property type="molecule type" value="Genomic_DNA"/>
</dbReference>
<feature type="transmembrane region" description="Helical" evidence="2">
    <location>
        <begin position="261"/>
        <end position="288"/>
    </location>
</feature>
<feature type="transmembrane region" description="Helical" evidence="2">
    <location>
        <begin position="341"/>
        <end position="363"/>
    </location>
</feature>
<evidence type="ECO:0000313" key="3">
    <source>
        <dbReference type="EMBL" id="KAK3286672.1"/>
    </source>
</evidence>
<keyword evidence="2" id="KW-1133">Transmembrane helix</keyword>
<evidence type="ECO:0000256" key="2">
    <source>
        <dbReference type="SAM" id="Phobius"/>
    </source>
</evidence>
<dbReference type="InterPro" id="IPR002528">
    <property type="entry name" value="MATE_fam"/>
</dbReference>
<feature type="transmembrane region" description="Helical" evidence="2">
    <location>
        <begin position="308"/>
        <end position="329"/>
    </location>
</feature>
<organism evidence="3 4">
    <name type="scientific">Cymbomonas tetramitiformis</name>
    <dbReference type="NCBI Taxonomy" id="36881"/>
    <lineage>
        <taxon>Eukaryota</taxon>
        <taxon>Viridiplantae</taxon>
        <taxon>Chlorophyta</taxon>
        <taxon>Pyramimonadophyceae</taxon>
        <taxon>Pyramimonadales</taxon>
        <taxon>Pyramimonadaceae</taxon>
        <taxon>Cymbomonas</taxon>
    </lineage>
</organism>
<feature type="transmembrane region" description="Helical" evidence="2">
    <location>
        <begin position="111"/>
        <end position="133"/>
    </location>
</feature>
<dbReference type="PANTHER" id="PTHR11206">
    <property type="entry name" value="MULTIDRUG RESISTANCE PROTEIN"/>
    <property type="match status" value="1"/>
</dbReference>
<keyword evidence="2" id="KW-0472">Membrane</keyword>
<gene>
    <name evidence="3" type="ORF">CYMTET_5781</name>
</gene>
<reference evidence="3 4" key="1">
    <citation type="journal article" date="2015" name="Genome Biol. Evol.">
        <title>Comparative Genomics of a Bacterivorous Green Alga Reveals Evolutionary Causalities and Consequences of Phago-Mixotrophic Mode of Nutrition.</title>
        <authorList>
            <person name="Burns J.A."/>
            <person name="Paasch A."/>
            <person name="Narechania A."/>
            <person name="Kim E."/>
        </authorList>
    </citation>
    <scope>NUCLEOTIDE SEQUENCE [LARGE SCALE GENOMIC DNA]</scope>
    <source>
        <strain evidence="3 4">PLY_AMNH</strain>
    </source>
</reference>
<comment type="caution">
    <text evidence="3">The sequence shown here is derived from an EMBL/GenBank/DDBJ whole genome shotgun (WGS) entry which is preliminary data.</text>
</comment>
<feature type="transmembrane region" description="Helical" evidence="2">
    <location>
        <begin position="153"/>
        <end position="170"/>
    </location>
</feature>
<dbReference type="NCBIfam" id="TIGR00797">
    <property type="entry name" value="matE"/>
    <property type="match status" value="1"/>
</dbReference>
<keyword evidence="2" id="KW-0812">Transmembrane</keyword>
<proteinExistence type="inferred from homology"/>
<keyword evidence="4" id="KW-1185">Reference proteome</keyword>
<protein>
    <submittedName>
        <fullName evidence="3">Uncharacterized protein</fullName>
    </submittedName>
</protein>
<dbReference type="GO" id="GO:0042910">
    <property type="term" value="F:xenobiotic transmembrane transporter activity"/>
    <property type="evidence" value="ECO:0007669"/>
    <property type="project" value="InterPro"/>
</dbReference>
<dbReference type="GO" id="GO:0015297">
    <property type="term" value="F:antiporter activity"/>
    <property type="evidence" value="ECO:0007669"/>
    <property type="project" value="InterPro"/>
</dbReference>
<feature type="transmembrane region" description="Helical" evidence="2">
    <location>
        <begin position="220"/>
        <end position="240"/>
    </location>
</feature>
<feature type="transmembrane region" description="Helical" evidence="2">
    <location>
        <begin position="65"/>
        <end position="90"/>
    </location>
</feature>
<dbReference type="Proteomes" id="UP001190700">
    <property type="component" value="Unassembled WGS sequence"/>
</dbReference>
<dbReference type="GO" id="GO:0016020">
    <property type="term" value="C:membrane"/>
    <property type="evidence" value="ECO:0007669"/>
    <property type="project" value="InterPro"/>
</dbReference>
<dbReference type="AlphaFoldDB" id="A0AAE0GYG5"/>
<name>A0AAE0GYG5_9CHLO</name>
<feature type="transmembrane region" description="Helical" evidence="2">
    <location>
        <begin position="34"/>
        <end position="59"/>
    </location>
</feature>
<sequence length="431" mass="46360">MTDQQESPLLNGSGSEACLRAEKFAFLRGEFRTWLAMSIDISIAQSSSILVGIISTYFVSKLGSVALAGVALATSMANCTGIMLIAGFTGGMDTECAQAMGAKRFHILGEVFQRALLVTSIPALFISIFWWNLELVLVSAGISRDISAEAGRYIRAFIPALWIIVVWACARRFLTTQRLTKPMLYGTLTGLCLCPLFNWLLIDRAGLKVIGAAFAADINWLVMLSATGLTILGMASMGRLSEHPTTWTGFSPQAFKHWGAFLRLAIPSCVTVVLGILAYEVVVLFSGLTKTTRGHHVDVSAFSLNFNLAMIIYAIPVSASFATAARVGAHLGAGKPENAKLVTGMGFLAVASYLFVTFTIAVFSPLRQGWSRLFADGDEHIVDLSSDLMPLAMTLTIPNNLKQILTGSLRGAGGAEDGGANRRHRAVWLLI</sequence>
<dbReference type="Pfam" id="PF01554">
    <property type="entry name" value="MatE"/>
    <property type="match status" value="2"/>
</dbReference>
<evidence type="ECO:0000313" key="4">
    <source>
        <dbReference type="Proteomes" id="UP001190700"/>
    </source>
</evidence>
<feature type="transmembrane region" description="Helical" evidence="2">
    <location>
        <begin position="182"/>
        <end position="200"/>
    </location>
</feature>
<evidence type="ECO:0000256" key="1">
    <source>
        <dbReference type="ARBA" id="ARBA00010199"/>
    </source>
</evidence>
<comment type="similarity">
    <text evidence="1">Belongs to the multi antimicrobial extrusion (MATE) (TC 2.A.66.1) family.</text>
</comment>